<proteinExistence type="predicted"/>
<comment type="caution">
    <text evidence="1">The sequence shown here is derived from an EMBL/GenBank/DDBJ whole genome shotgun (WGS) entry which is preliminary data.</text>
</comment>
<accession>A0A3N0C0B3</accession>
<dbReference type="AlphaFoldDB" id="A0A3N0C0B3"/>
<organism evidence="1 2">
    <name type="scientific">Pedobacter jejuensis</name>
    <dbReference type="NCBI Taxonomy" id="1268550"/>
    <lineage>
        <taxon>Bacteria</taxon>
        <taxon>Pseudomonadati</taxon>
        <taxon>Bacteroidota</taxon>
        <taxon>Sphingobacteriia</taxon>
        <taxon>Sphingobacteriales</taxon>
        <taxon>Sphingobacteriaceae</taxon>
        <taxon>Pedobacter</taxon>
    </lineage>
</organism>
<evidence type="ECO:0000313" key="2">
    <source>
        <dbReference type="Proteomes" id="UP000274046"/>
    </source>
</evidence>
<evidence type="ECO:0000313" key="1">
    <source>
        <dbReference type="EMBL" id="RNL55488.1"/>
    </source>
</evidence>
<name>A0A3N0C0B3_9SPHI</name>
<gene>
    <name evidence="1" type="ORF">D7004_04035</name>
</gene>
<sequence>MMFSLPIEHLEVAIVLKDLEMNILSNMDFACYKLNCYKCFEYQKNLEMNGSVVFGKHQSRHSLYTDEKSVCSLLSGLKTKVCTQR</sequence>
<dbReference type="Proteomes" id="UP000274046">
    <property type="component" value="Unassembled WGS sequence"/>
</dbReference>
<keyword evidence="2" id="KW-1185">Reference proteome</keyword>
<reference evidence="1 2" key="1">
    <citation type="submission" date="2018-10" db="EMBL/GenBank/DDBJ databases">
        <title>Genome sequencing of Pedobacter jejuensis TNB23.</title>
        <authorList>
            <person name="Cho Y.-J."/>
            <person name="Cho A."/>
            <person name="Kim O.-S."/>
        </authorList>
    </citation>
    <scope>NUCLEOTIDE SEQUENCE [LARGE SCALE GENOMIC DNA]</scope>
    <source>
        <strain evidence="1 2">TNB23</strain>
    </source>
</reference>
<dbReference type="EMBL" id="RBEE01000005">
    <property type="protein sequence ID" value="RNL55488.1"/>
    <property type="molecule type" value="Genomic_DNA"/>
</dbReference>
<protein>
    <submittedName>
        <fullName evidence="1">Uncharacterized protein</fullName>
    </submittedName>
</protein>